<dbReference type="Pfam" id="PF00248">
    <property type="entry name" value="Aldo_ket_red"/>
    <property type="match status" value="1"/>
</dbReference>
<keyword evidence="6" id="KW-1185">Reference proteome</keyword>
<dbReference type="InterPro" id="IPR036812">
    <property type="entry name" value="NAD(P)_OxRdtase_dom_sf"/>
</dbReference>
<dbReference type="InterPro" id="IPR023210">
    <property type="entry name" value="NADP_OxRdtase_dom"/>
</dbReference>
<dbReference type="Proteomes" id="UP000196084">
    <property type="component" value="Unassembled WGS sequence"/>
</dbReference>
<accession>A0A202EC78</accession>
<evidence type="ECO:0000259" key="4">
    <source>
        <dbReference type="Pfam" id="PF00248"/>
    </source>
</evidence>
<dbReference type="AlphaFoldDB" id="A0A202EC78"/>
<reference evidence="5 6" key="1">
    <citation type="submission" date="2017-02" db="EMBL/GenBank/DDBJ databases">
        <title>Natronthermophilus aegyptiacus gen. nov.,sp. nov., an aerobic, extremely halophilic alkalithermophilic archaeon isolated from the athalassohaline Wadi An Natrun, Egypt.</title>
        <authorList>
            <person name="Zhao B."/>
        </authorList>
    </citation>
    <scope>NUCLEOTIDE SEQUENCE [LARGE SCALE GENOMIC DNA]</scope>
    <source>
        <strain evidence="5 6">CGMCC 1.3597</strain>
    </source>
</reference>
<evidence type="ECO:0000256" key="3">
    <source>
        <dbReference type="ARBA" id="ARBA00023002"/>
    </source>
</evidence>
<evidence type="ECO:0000256" key="1">
    <source>
        <dbReference type="ARBA" id="ARBA00007905"/>
    </source>
</evidence>
<feature type="domain" description="NADP-dependent oxidoreductase" evidence="4">
    <location>
        <begin position="9"/>
        <end position="270"/>
    </location>
</feature>
<dbReference type="PIRSF" id="PIRSF000097">
    <property type="entry name" value="AKR"/>
    <property type="match status" value="1"/>
</dbReference>
<organism evidence="5 6">
    <name type="scientific">Natronolimnobius baerhuensis</name>
    <dbReference type="NCBI Taxonomy" id="253108"/>
    <lineage>
        <taxon>Archaea</taxon>
        <taxon>Methanobacteriati</taxon>
        <taxon>Methanobacteriota</taxon>
        <taxon>Stenosarchaea group</taxon>
        <taxon>Halobacteria</taxon>
        <taxon>Halobacteriales</taxon>
        <taxon>Natrialbaceae</taxon>
        <taxon>Natronolimnobius</taxon>
    </lineage>
</organism>
<dbReference type="PROSITE" id="PS00062">
    <property type="entry name" value="ALDOKETO_REDUCTASE_2"/>
    <property type="match status" value="1"/>
</dbReference>
<dbReference type="PANTHER" id="PTHR43827:SF3">
    <property type="entry name" value="NADP-DEPENDENT OXIDOREDUCTASE DOMAIN-CONTAINING PROTEIN"/>
    <property type="match status" value="1"/>
</dbReference>
<gene>
    <name evidence="5" type="ORF">B2G88_03225</name>
</gene>
<proteinExistence type="inferred from homology"/>
<sequence>MSLEKLPRLGLGTYSEGDREQWTDRVQTALEVGYRHVDTAQGYGNEAYLGDGLAQTSVDRDGIFLATKVDPGNLAYEDVINSVEDSLERLQTEYVDLLYVHWPIDTYDAEETLSAFDELRDRGLIRHVGVSNFEPDQLDRARDVLDAPIVAHQVECHPFLQQDELRAYAREHDHWLVAFCPLAKGEVFGTSTDRDIDDPFATPITFDVSAIPDIADKHDTTPAQVSLAWLLSKENVAAIPKASSAAHMRDNLEAQHLSLEQADLERIDALEHEHRLIDPEFGPWNQERA</sequence>
<protein>
    <submittedName>
        <fullName evidence="5">Aldehyde oxidoreductase</fullName>
    </submittedName>
</protein>
<evidence type="ECO:0000313" key="5">
    <source>
        <dbReference type="EMBL" id="OVE85839.1"/>
    </source>
</evidence>
<dbReference type="InterPro" id="IPR018170">
    <property type="entry name" value="Aldo/ket_reductase_CS"/>
</dbReference>
<dbReference type="GO" id="GO:0016616">
    <property type="term" value="F:oxidoreductase activity, acting on the CH-OH group of donors, NAD or NADP as acceptor"/>
    <property type="evidence" value="ECO:0007669"/>
    <property type="project" value="UniProtKB-ARBA"/>
</dbReference>
<dbReference type="PRINTS" id="PR00069">
    <property type="entry name" value="ALDKETRDTASE"/>
</dbReference>
<dbReference type="SUPFAM" id="SSF51430">
    <property type="entry name" value="NAD(P)-linked oxidoreductase"/>
    <property type="match status" value="1"/>
</dbReference>
<dbReference type="OrthoDB" id="275427at2157"/>
<keyword evidence="3" id="KW-0560">Oxidoreductase</keyword>
<dbReference type="PROSITE" id="PS00798">
    <property type="entry name" value="ALDOKETO_REDUCTASE_1"/>
    <property type="match status" value="1"/>
</dbReference>
<dbReference type="EMBL" id="MWPH01000001">
    <property type="protein sequence ID" value="OVE85839.1"/>
    <property type="molecule type" value="Genomic_DNA"/>
</dbReference>
<comment type="caution">
    <text evidence="5">The sequence shown here is derived from an EMBL/GenBank/DDBJ whole genome shotgun (WGS) entry which is preliminary data.</text>
</comment>
<dbReference type="PANTHER" id="PTHR43827">
    <property type="entry name" value="2,5-DIKETO-D-GLUCONIC ACID REDUCTASE"/>
    <property type="match status" value="1"/>
</dbReference>
<comment type="similarity">
    <text evidence="1">Belongs to the aldo/keto reductase family.</text>
</comment>
<dbReference type="RefSeq" id="WP_087713951.1">
    <property type="nucleotide sequence ID" value="NZ_MWPH01000001.1"/>
</dbReference>
<name>A0A202EC78_9EURY</name>
<evidence type="ECO:0000256" key="2">
    <source>
        <dbReference type="ARBA" id="ARBA00022857"/>
    </source>
</evidence>
<keyword evidence="2" id="KW-0521">NADP</keyword>
<evidence type="ECO:0000313" key="6">
    <source>
        <dbReference type="Proteomes" id="UP000196084"/>
    </source>
</evidence>
<dbReference type="InterPro" id="IPR020471">
    <property type="entry name" value="AKR"/>
</dbReference>
<dbReference type="Gene3D" id="3.20.20.100">
    <property type="entry name" value="NADP-dependent oxidoreductase domain"/>
    <property type="match status" value="1"/>
</dbReference>